<accession>A0ACC0RNY7</accession>
<gene>
    <name evidence="1" type="ORF">POPTR_018G105150v4</name>
</gene>
<comment type="caution">
    <text evidence="1">The sequence shown here is derived from an EMBL/GenBank/DDBJ whole genome shotgun (WGS) entry which is preliminary data.</text>
</comment>
<sequence>MSVLPLIIRMLSSALEELHSFTPHVREATLEKRKPQRELLAIASVMVKIVTEGGAFRIGWRP</sequence>
<dbReference type="Proteomes" id="UP000006729">
    <property type="component" value="Chromosome 18"/>
</dbReference>
<proteinExistence type="predicted"/>
<keyword evidence="2" id="KW-1185">Reference proteome</keyword>
<dbReference type="EMBL" id="CM009307">
    <property type="protein sequence ID" value="KAI9378510.1"/>
    <property type="molecule type" value="Genomic_DNA"/>
</dbReference>
<name>A0ACC0RNY7_POPTR</name>
<protein>
    <submittedName>
        <fullName evidence="1">Uncharacterized protein</fullName>
    </submittedName>
</protein>
<reference evidence="1 2" key="1">
    <citation type="journal article" date="2006" name="Science">
        <title>The genome of black cottonwood, Populus trichocarpa (Torr. &amp; Gray).</title>
        <authorList>
            <person name="Tuskan G.A."/>
            <person name="Difazio S."/>
            <person name="Jansson S."/>
            <person name="Bohlmann J."/>
            <person name="Grigoriev I."/>
            <person name="Hellsten U."/>
            <person name="Putnam N."/>
            <person name="Ralph S."/>
            <person name="Rombauts S."/>
            <person name="Salamov A."/>
            <person name="Schein J."/>
            <person name="Sterck L."/>
            <person name="Aerts A."/>
            <person name="Bhalerao R.R."/>
            <person name="Bhalerao R.P."/>
            <person name="Blaudez D."/>
            <person name="Boerjan W."/>
            <person name="Brun A."/>
            <person name="Brunner A."/>
            <person name="Busov V."/>
            <person name="Campbell M."/>
            <person name="Carlson J."/>
            <person name="Chalot M."/>
            <person name="Chapman J."/>
            <person name="Chen G.L."/>
            <person name="Cooper D."/>
            <person name="Coutinho P.M."/>
            <person name="Couturier J."/>
            <person name="Covert S."/>
            <person name="Cronk Q."/>
            <person name="Cunningham R."/>
            <person name="Davis J."/>
            <person name="Degroeve S."/>
            <person name="Dejardin A."/>
            <person name="Depamphilis C."/>
            <person name="Detter J."/>
            <person name="Dirks B."/>
            <person name="Dubchak I."/>
            <person name="Duplessis S."/>
            <person name="Ehlting J."/>
            <person name="Ellis B."/>
            <person name="Gendler K."/>
            <person name="Goodstein D."/>
            <person name="Gribskov M."/>
            <person name="Grimwood J."/>
            <person name="Groover A."/>
            <person name="Gunter L."/>
            <person name="Hamberger B."/>
            <person name="Heinze B."/>
            <person name="Helariutta Y."/>
            <person name="Henrissat B."/>
            <person name="Holligan D."/>
            <person name="Holt R."/>
            <person name="Huang W."/>
            <person name="Islam-Faridi N."/>
            <person name="Jones S."/>
            <person name="Jones-Rhoades M."/>
            <person name="Jorgensen R."/>
            <person name="Joshi C."/>
            <person name="Kangasjarvi J."/>
            <person name="Karlsson J."/>
            <person name="Kelleher C."/>
            <person name="Kirkpatrick R."/>
            <person name="Kirst M."/>
            <person name="Kohler A."/>
            <person name="Kalluri U."/>
            <person name="Larimer F."/>
            <person name="Leebens-Mack J."/>
            <person name="Leple J.C."/>
            <person name="Locascio P."/>
            <person name="Lou Y."/>
            <person name="Lucas S."/>
            <person name="Martin F."/>
            <person name="Montanini B."/>
            <person name="Napoli C."/>
            <person name="Nelson D.R."/>
            <person name="Nelson C."/>
            <person name="Nieminen K."/>
            <person name="Nilsson O."/>
            <person name="Pereda V."/>
            <person name="Peter G."/>
            <person name="Philippe R."/>
            <person name="Pilate G."/>
            <person name="Poliakov A."/>
            <person name="Razumovskaya J."/>
            <person name="Richardson P."/>
            <person name="Rinaldi C."/>
            <person name="Ritland K."/>
            <person name="Rouze P."/>
            <person name="Ryaboy D."/>
            <person name="Schmutz J."/>
            <person name="Schrader J."/>
            <person name="Segerman B."/>
            <person name="Shin H."/>
            <person name="Siddiqui A."/>
            <person name="Sterky F."/>
            <person name="Terry A."/>
            <person name="Tsai C.J."/>
            <person name="Uberbacher E."/>
            <person name="Unneberg P."/>
            <person name="Vahala J."/>
            <person name="Wall K."/>
            <person name="Wessler S."/>
            <person name="Yang G."/>
            <person name="Yin T."/>
            <person name="Douglas C."/>
            <person name="Marra M."/>
            <person name="Sandberg G."/>
            <person name="Van de Peer Y."/>
            <person name="Rokhsar D."/>
        </authorList>
    </citation>
    <scope>NUCLEOTIDE SEQUENCE [LARGE SCALE GENOMIC DNA]</scope>
    <source>
        <strain evidence="2">cv. Nisqually</strain>
    </source>
</reference>
<organism evidence="1 2">
    <name type="scientific">Populus trichocarpa</name>
    <name type="common">Western balsam poplar</name>
    <name type="synonym">Populus balsamifera subsp. trichocarpa</name>
    <dbReference type="NCBI Taxonomy" id="3694"/>
    <lineage>
        <taxon>Eukaryota</taxon>
        <taxon>Viridiplantae</taxon>
        <taxon>Streptophyta</taxon>
        <taxon>Embryophyta</taxon>
        <taxon>Tracheophyta</taxon>
        <taxon>Spermatophyta</taxon>
        <taxon>Magnoliopsida</taxon>
        <taxon>eudicotyledons</taxon>
        <taxon>Gunneridae</taxon>
        <taxon>Pentapetalae</taxon>
        <taxon>rosids</taxon>
        <taxon>fabids</taxon>
        <taxon>Malpighiales</taxon>
        <taxon>Salicaceae</taxon>
        <taxon>Saliceae</taxon>
        <taxon>Populus</taxon>
    </lineage>
</organism>
<evidence type="ECO:0000313" key="1">
    <source>
        <dbReference type="EMBL" id="KAI9378510.1"/>
    </source>
</evidence>
<evidence type="ECO:0000313" key="2">
    <source>
        <dbReference type="Proteomes" id="UP000006729"/>
    </source>
</evidence>